<evidence type="ECO:0000313" key="3">
    <source>
        <dbReference type="EMBL" id="MBY5632829.1"/>
    </source>
</evidence>
<keyword evidence="1" id="KW-0812">Transmembrane</keyword>
<keyword evidence="1" id="KW-1133">Transmembrane helix</keyword>
<dbReference type="PANTHER" id="PTHR23028">
    <property type="entry name" value="ACETYLTRANSFERASE"/>
    <property type="match status" value="1"/>
</dbReference>
<dbReference type="GO" id="GO:0000271">
    <property type="term" value="P:polysaccharide biosynthetic process"/>
    <property type="evidence" value="ECO:0007669"/>
    <property type="project" value="TreeGrafter"/>
</dbReference>
<dbReference type="InterPro" id="IPR050879">
    <property type="entry name" value="Acyltransferase_3"/>
</dbReference>
<gene>
    <name evidence="3" type="ORF">HFO42_32905</name>
</gene>
<organism evidence="3 4">
    <name type="scientific">Rhizobium leguminosarum</name>
    <dbReference type="NCBI Taxonomy" id="384"/>
    <lineage>
        <taxon>Bacteria</taxon>
        <taxon>Pseudomonadati</taxon>
        <taxon>Pseudomonadota</taxon>
        <taxon>Alphaproteobacteria</taxon>
        <taxon>Hyphomicrobiales</taxon>
        <taxon>Rhizobiaceae</taxon>
        <taxon>Rhizobium/Agrobacterium group</taxon>
        <taxon>Rhizobium</taxon>
    </lineage>
</organism>
<feature type="transmembrane region" description="Helical" evidence="1">
    <location>
        <begin position="106"/>
        <end position="124"/>
    </location>
</feature>
<dbReference type="Pfam" id="PF01757">
    <property type="entry name" value="Acyl_transf_3"/>
    <property type="match status" value="1"/>
</dbReference>
<evidence type="ECO:0000313" key="4">
    <source>
        <dbReference type="Proteomes" id="UP000825699"/>
    </source>
</evidence>
<feature type="transmembrane region" description="Helical" evidence="1">
    <location>
        <begin position="131"/>
        <end position="153"/>
    </location>
</feature>
<feature type="transmembrane region" description="Helical" evidence="1">
    <location>
        <begin position="12"/>
        <end position="31"/>
    </location>
</feature>
<evidence type="ECO:0000256" key="1">
    <source>
        <dbReference type="SAM" id="Phobius"/>
    </source>
</evidence>
<dbReference type="RefSeq" id="WP_222263126.1">
    <property type="nucleotide sequence ID" value="NZ_JAAXDX010000015.1"/>
</dbReference>
<feature type="domain" description="Acyltransferase 3" evidence="2">
    <location>
        <begin position="11"/>
        <end position="288"/>
    </location>
</feature>
<keyword evidence="1" id="KW-0472">Membrane</keyword>
<protein>
    <submittedName>
        <fullName evidence="3">Acyltransferase</fullName>
    </submittedName>
</protein>
<dbReference type="PANTHER" id="PTHR23028:SF53">
    <property type="entry name" value="ACYL_TRANSF_3 DOMAIN-CONTAINING PROTEIN"/>
    <property type="match status" value="1"/>
</dbReference>
<feature type="transmembrane region" description="Helical" evidence="1">
    <location>
        <begin position="81"/>
        <end position="100"/>
    </location>
</feature>
<evidence type="ECO:0000259" key="2">
    <source>
        <dbReference type="Pfam" id="PF01757"/>
    </source>
</evidence>
<feature type="transmembrane region" description="Helical" evidence="1">
    <location>
        <begin position="277"/>
        <end position="296"/>
    </location>
</feature>
<dbReference type="Proteomes" id="UP000825699">
    <property type="component" value="Unassembled WGS sequence"/>
</dbReference>
<name>A0AAJ1EQR9_RHILE</name>
<dbReference type="EMBL" id="JAAXEP010000024">
    <property type="protein sequence ID" value="MBY5632829.1"/>
    <property type="molecule type" value="Genomic_DNA"/>
</dbReference>
<keyword evidence="3" id="KW-0808">Transferase</keyword>
<feature type="transmembrane region" description="Helical" evidence="1">
    <location>
        <begin position="165"/>
        <end position="182"/>
    </location>
</feature>
<feature type="transmembrane region" description="Helical" evidence="1">
    <location>
        <begin position="217"/>
        <end position="237"/>
    </location>
</feature>
<proteinExistence type="predicted"/>
<accession>A0AAJ1EQR9</accession>
<dbReference type="AlphaFoldDB" id="A0AAJ1EQR9"/>
<feature type="transmembrane region" description="Helical" evidence="1">
    <location>
        <begin position="37"/>
        <end position="61"/>
    </location>
</feature>
<feature type="transmembrane region" description="Helical" evidence="1">
    <location>
        <begin position="249"/>
        <end position="271"/>
    </location>
</feature>
<sequence length="328" mass="35851">MRSLPSSNRIEGLDTVRAVAALSVVLAHLLGPSMPGISRYIFTGHPAVIAFFVVSGFCIHYPHRLRGLQVAPFLAGRFIRIVPPATAAFILAQVMGMRAYNPIDGYILWSVVCEAVYYCLYPLILPISRRIGWPVLIAVSVIASYGVAIGLGSDQYGNAMKYGPQLNWVVGLPAWLLGCYLAQNLDRLKLPGSVWGWRVATAASASALYWATTNTGAGFYLTMVPFSVLAGCWILAEIRTATDRGPIRFLEKIGAACFSIYLVHAIAAAAVDLIVTAPMIVCALSLALVYPFYRWIEKPCHAAARRAKIKMEQLEVRRRLEESVDFGG</sequence>
<reference evidence="3" key="1">
    <citation type="submission" date="2020-04" db="EMBL/GenBank/DDBJ databases">
        <title>Global-level population genomics supports evidence of horizontal gene transfer on evolution of Rhizobia in Lentils.</title>
        <authorList>
            <person name="Gai Y."/>
            <person name="Cook D."/>
            <person name="Riely B."/>
        </authorList>
    </citation>
    <scope>NUCLEOTIDE SEQUENCE</scope>
    <source>
        <strain evidence="3">Derici101B</strain>
    </source>
</reference>
<dbReference type="GO" id="GO:0016020">
    <property type="term" value="C:membrane"/>
    <property type="evidence" value="ECO:0007669"/>
    <property type="project" value="TreeGrafter"/>
</dbReference>
<dbReference type="GO" id="GO:0016747">
    <property type="term" value="F:acyltransferase activity, transferring groups other than amino-acyl groups"/>
    <property type="evidence" value="ECO:0007669"/>
    <property type="project" value="InterPro"/>
</dbReference>
<keyword evidence="3" id="KW-0012">Acyltransferase</keyword>
<comment type="caution">
    <text evidence="3">The sequence shown here is derived from an EMBL/GenBank/DDBJ whole genome shotgun (WGS) entry which is preliminary data.</text>
</comment>
<dbReference type="InterPro" id="IPR002656">
    <property type="entry name" value="Acyl_transf_3_dom"/>
</dbReference>